<keyword evidence="3" id="KW-1185">Reference proteome</keyword>
<dbReference type="InterPro" id="IPR027267">
    <property type="entry name" value="AH/BAR_dom_sf"/>
</dbReference>
<accession>A0A835N9W5</accession>
<gene>
    <name evidence="2" type="ORF">SADUNF_Sadunf01G0056300</name>
</gene>
<dbReference type="AlphaFoldDB" id="A0A835N9W5"/>
<evidence type="ECO:0000256" key="1">
    <source>
        <dbReference type="SAM" id="MobiDB-lite"/>
    </source>
</evidence>
<dbReference type="EMBL" id="JADGMS010000001">
    <property type="protein sequence ID" value="KAF9689097.1"/>
    <property type="molecule type" value="Genomic_DNA"/>
</dbReference>
<evidence type="ECO:0000313" key="2">
    <source>
        <dbReference type="EMBL" id="KAF9689097.1"/>
    </source>
</evidence>
<sequence length="141" mass="16145">MSSFDPQGAVNNVNPSLSTQMNSFPLAEPGTSLSSNITNADAEKRARKIESDRRWREKKEEKRRENEERLVEVTKQMNDLREVNARLVKEVVEAKIKQLDVEQELGYFKEEVSRLNSKLSEKLVANPEATNVAEEEKKLAK</sequence>
<comment type="caution">
    <text evidence="2">The sequence shown here is derived from an EMBL/GenBank/DDBJ whole genome shotgun (WGS) entry which is preliminary data.</text>
</comment>
<dbReference type="OrthoDB" id="10498359at2759"/>
<feature type="compositionally biased region" description="Polar residues" evidence="1">
    <location>
        <begin position="1"/>
        <end position="23"/>
    </location>
</feature>
<dbReference type="Proteomes" id="UP000657918">
    <property type="component" value="Unassembled WGS sequence"/>
</dbReference>
<evidence type="ECO:0000313" key="3">
    <source>
        <dbReference type="Proteomes" id="UP000657918"/>
    </source>
</evidence>
<feature type="compositionally biased region" description="Basic and acidic residues" evidence="1">
    <location>
        <begin position="41"/>
        <end position="68"/>
    </location>
</feature>
<proteinExistence type="predicted"/>
<organism evidence="2 3">
    <name type="scientific">Salix dunnii</name>
    <dbReference type="NCBI Taxonomy" id="1413687"/>
    <lineage>
        <taxon>Eukaryota</taxon>
        <taxon>Viridiplantae</taxon>
        <taxon>Streptophyta</taxon>
        <taxon>Embryophyta</taxon>
        <taxon>Tracheophyta</taxon>
        <taxon>Spermatophyta</taxon>
        <taxon>Magnoliopsida</taxon>
        <taxon>eudicotyledons</taxon>
        <taxon>Gunneridae</taxon>
        <taxon>Pentapetalae</taxon>
        <taxon>rosids</taxon>
        <taxon>fabids</taxon>
        <taxon>Malpighiales</taxon>
        <taxon>Salicaceae</taxon>
        <taxon>Saliceae</taxon>
        <taxon>Salix</taxon>
    </lineage>
</organism>
<protein>
    <recommendedName>
        <fullName evidence="4">BZIP domain-containing protein</fullName>
    </recommendedName>
</protein>
<reference evidence="2 3" key="1">
    <citation type="submission" date="2020-10" db="EMBL/GenBank/DDBJ databases">
        <title>Plant Genome Project.</title>
        <authorList>
            <person name="Zhang R.-G."/>
        </authorList>
    </citation>
    <scope>NUCLEOTIDE SEQUENCE [LARGE SCALE GENOMIC DNA]</scope>
    <source>
        <strain evidence="2">FAFU-HL-1</strain>
        <tissue evidence="2">Leaf</tissue>
    </source>
</reference>
<name>A0A835N9W5_9ROSI</name>
<evidence type="ECO:0008006" key="4">
    <source>
        <dbReference type="Google" id="ProtNLM"/>
    </source>
</evidence>
<dbReference type="SUPFAM" id="SSF103657">
    <property type="entry name" value="BAR/IMD domain-like"/>
    <property type="match status" value="1"/>
</dbReference>
<feature type="region of interest" description="Disordered" evidence="1">
    <location>
        <begin position="1"/>
        <end position="68"/>
    </location>
</feature>